<gene>
    <name evidence="2" type="ORF">EJ02DRAFT_513320</name>
</gene>
<reference evidence="2" key="1">
    <citation type="journal article" date="2020" name="Stud. Mycol.">
        <title>101 Dothideomycetes genomes: a test case for predicting lifestyles and emergence of pathogens.</title>
        <authorList>
            <person name="Haridas S."/>
            <person name="Albert R."/>
            <person name="Binder M."/>
            <person name="Bloem J."/>
            <person name="Labutti K."/>
            <person name="Salamov A."/>
            <person name="Andreopoulos B."/>
            <person name="Baker S."/>
            <person name="Barry K."/>
            <person name="Bills G."/>
            <person name="Bluhm B."/>
            <person name="Cannon C."/>
            <person name="Castanera R."/>
            <person name="Culley D."/>
            <person name="Daum C."/>
            <person name="Ezra D."/>
            <person name="Gonzalez J."/>
            <person name="Henrissat B."/>
            <person name="Kuo A."/>
            <person name="Liang C."/>
            <person name="Lipzen A."/>
            <person name="Lutzoni F."/>
            <person name="Magnuson J."/>
            <person name="Mondo S."/>
            <person name="Nolan M."/>
            <person name="Ohm R."/>
            <person name="Pangilinan J."/>
            <person name="Park H.-J."/>
            <person name="Ramirez L."/>
            <person name="Alfaro M."/>
            <person name="Sun H."/>
            <person name="Tritt A."/>
            <person name="Yoshinaga Y."/>
            <person name="Zwiers L.-H."/>
            <person name="Turgeon B."/>
            <person name="Goodwin S."/>
            <person name="Spatafora J."/>
            <person name="Crous P."/>
            <person name="Grigoriev I."/>
        </authorList>
    </citation>
    <scope>NUCLEOTIDE SEQUENCE</scope>
    <source>
        <strain evidence="2">CBS 161.51</strain>
    </source>
</reference>
<keyword evidence="3" id="KW-1185">Reference proteome</keyword>
<sequence>MITRDTPNSDIVVRTLPGSGLAKRKPRINQVSLSLPWIHEHLQETYQRRLPTTTSVQGRDRDRDLKVLSKPKPATNAAASLLGRPPHSQAHSHAFKLHPRLKHVQHHDARSLKASSSGYEHGHVTQVSHTKNA</sequence>
<protein>
    <submittedName>
        <fullName evidence="2">Uncharacterized protein</fullName>
    </submittedName>
</protein>
<evidence type="ECO:0000313" key="3">
    <source>
        <dbReference type="Proteomes" id="UP000800038"/>
    </source>
</evidence>
<name>A0A6A5SKR0_9PLEO</name>
<feature type="compositionally biased region" description="Basic and acidic residues" evidence="1">
    <location>
        <begin position="58"/>
        <end position="67"/>
    </location>
</feature>
<evidence type="ECO:0000313" key="2">
    <source>
        <dbReference type="EMBL" id="KAF1940204.1"/>
    </source>
</evidence>
<organism evidence="2 3">
    <name type="scientific">Clathrospora elynae</name>
    <dbReference type="NCBI Taxonomy" id="706981"/>
    <lineage>
        <taxon>Eukaryota</taxon>
        <taxon>Fungi</taxon>
        <taxon>Dikarya</taxon>
        <taxon>Ascomycota</taxon>
        <taxon>Pezizomycotina</taxon>
        <taxon>Dothideomycetes</taxon>
        <taxon>Pleosporomycetidae</taxon>
        <taxon>Pleosporales</taxon>
        <taxon>Diademaceae</taxon>
        <taxon>Clathrospora</taxon>
    </lineage>
</organism>
<feature type="compositionally biased region" description="Basic residues" evidence="1">
    <location>
        <begin position="93"/>
        <end position="105"/>
    </location>
</feature>
<accession>A0A6A5SKR0</accession>
<evidence type="ECO:0000256" key="1">
    <source>
        <dbReference type="SAM" id="MobiDB-lite"/>
    </source>
</evidence>
<dbReference type="Proteomes" id="UP000800038">
    <property type="component" value="Unassembled WGS sequence"/>
</dbReference>
<dbReference type="EMBL" id="ML976067">
    <property type="protein sequence ID" value="KAF1940204.1"/>
    <property type="molecule type" value="Genomic_DNA"/>
</dbReference>
<feature type="region of interest" description="Disordered" evidence="1">
    <location>
        <begin position="49"/>
        <end position="133"/>
    </location>
</feature>
<proteinExistence type="predicted"/>
<dbReference type="AlphaFoldDB" id="A0A6A5SKR0"/>